<gene>
    <name evidence="3" type="ORF">A9404_01125</name>
</gene>
<dbReference type="STRING" id="1860122.A9404_01125"/>
<feature type="compositionally biased region" description="Low complexity" evidence="1">
    <location>
        <begin position="192"/>
        <end position="205"/>
    </location>
</feature>
<evidence type="ECO:0000256" key="2">
    <source>
        <dbReference type="SAM" id="Phobius"/>
    </source>
</evidence>
<dbReference type="NCBIfam" id="TIGR04409">
    <property type="entry name" value="LptC_YrbK"/>
    <property type="match status" value="1"/>
</dbReference>
<accession>A0A191ZE64</accession>
<protein>
    <submittedName>
        <fullName evidence="3">LPS export ABC transporter periplasmic protein LptC</fullName>
    </submittedName>
</protein>
<evidence type="ECO:0000256" key="1">
    <source>
        <dbReference type="SAM" id="MobiDB-lite"/>
    </source>
</evidence>
<dbReference type="Gene3D" id="2.60.450.10">
    <property type="entry name" value="Lipopolysaccharide (LPS) transport protein A like domain"/>
    <property type="match status" value="1"/>
</dbReference>
<feature type="compositionally biased region" description="Polar residues" evidence="1">
    <location>
        <begin position="209"/>
        <end position="223"/>
    </location>
</feature>
<sequence length="223" mass="24526">MPQNVISQITLATLLFVVLGFLLWRNNLEHAGPQTGHAAETDQRFTGFVARQFGASGQLQWTLHGKTVQHDTGDRGYAMSAPELIVSDRQHAGPPWRLAAPIGTADEALTDIRLSGGVIGQRAAYNRQGPLRFRSETLDISPRTDTARSDDKSRFAELDDQGNPVWSSDATSFRLNYREQRLEQSQVQDSYRPAATVQTPTPATRQPDDSPSSQDQTALGAQP</sequence>
<dbReference type="InterPro" id="IPR010664">
    <property type="entry name" value="LipoPS_assembly_LptC-rel"/>
</dbReference>
<keyword evidence="4" id="KW-1185">Reference proteome</keyword>
<name>A0A191ZE64_9GAMM</name>
<dbReference type="InterPro" id="IPR026265">
    <property type="entry name" value="LptC"/>
</dbReference>
<dbReference type="AlphaFoldDB" id="A0A191ZE64"/>
<dbReference type="EMBL" id="CP016027">
    <property type="protein sequence ID" value="ANJ66159.1"/>
    <property type="molecule type" value="Genomic_DNA"/>
</dbReference>
<dbReference type="Proteomes" id="UP000078596">
    <property type="component" value="Chromosome"/>
</dbReference>
<reference evidence="3 4" key="1">
    <citation type="submission" date="2016-06" db="EMBL/GenBank/DDBJ databases">
        <title>Insight into the functional genes involving in sulfur oxidation in Pearl River water.</title>
        <authorList>
            <person name="Luo J."/>
            <person name="Tan X."/>
            <person name="Lin W."/>
        </authorList>
    </citation>
    <scope>NUCLEOTIDE SEQUENCE [LARGE SCALE GENOMIC DNA]</scope>
    <source>
        <strain evidence="3 4">LS2</strain>
    </source>
</reference>
<organism evidence="3 4">
    <name type="scientific">Halothiobacillus diazotrophicus</name>
    <dbReference type="NCBI Taxonomy" id="1860122"/>
    <lineage>
        <taxon>Bacteria</taxon>
        <taxon>Pseudomonadati</taxon>
        <taxon>Pseudomonadota</taxon>
        <taxon>Gammaproteobacteria</taxon>
        <taxon>Chromatiales</taxon>
        <taxon>Halothiobacillaceae</taxon>
        <taxon>Halothiobacillus</taxon>
    </lineage>
</organism>
<feature type="transmembrane region" description="Helical" evidence="2">
    <location>
        <begin position="6"/>
        <end position="24"/>
    </location>
</feature>
<proteinExistence type="predicted"/>
<dbReference type="KEGG" id="haz:A9404_01125"/>
<keyword evidence="2" id="KW-0812">Transmembrane</keyword>
<evidence type="ECO:0000313" key="4">
    <source>
        <dbReference type="Proteomes" id="UP000078596"/>
    </source>
</evidence>
<keyword evidence="2" id="KW-1133">Transmembrane helix</keyword>
<dbReference type="RefSeq" id="WP_066097889.1">
    <property type="nucleotide sequence ID" value="NZ_CP016027.1"/>
</dbReference>
<dbReference type="Pfam" id="PF06835">
    <property type="entry name" value="LptC"/>
    <property type="match status" value="1"/>
</dbReference>
<dbReference type="GO" id="GO:0005886">
    <property type="term" value="C:plasma membrane"/>
    <property type="evidence" value="ECO:0007669"/>
    <property type="project" value="InterPro"/>
</dbReference>
<feature type="region of interest" description="Disordered" evidence="1">
    <location>
        <begin position="181"/>
        <end position="223"/>
    </location>
</feature>
<dbReference type="GO" id="GO:0015221">
    <property type="term" value="F:lipopolysaccharide transmembrane transporter activity"/>
    <property type="evidence" value="ECO:0007669"/>
    <property type="project" value="InterPro"/>
</dbReference>
<evidence type="ECO:0000313" key="3">
    <source>
        <dbReference type="EMBL" id="ANJ66159.1"/>
    </source>
</evidence>
<keyword evidence="2" id="KW-0472">Membrane</keyword>